<dbReference type="Proteomes" id="UP000887566">
    <property type="component" value="Unplaced"/>
</dbReference>
<dbReference type="SUPFAM" id="SSF52266">
    <property type="entry name" value="SGNH hydrolase"/>
    <property type="match status" value="1"/>
</dbReference>
<name>A0A914WZR7_9BILA</name>
<keyword evidence="1" id="KW-1185">Reference proteome</keyword>
<dbReference type="WBParaSite" id="PSAMB.scaffold5896size10638.g27484.t1">
    <property type="protein sequence ID" value="PSAMB.scaffold5896size10638.g27484.t1"/>
    <property type="gene ID" value="PSAMB.scaffold5896size10638.g27484"/>
</dbReference>
<organism evidence="1 2">
    <name type="scientific">Plectus sambesii</name>
    <dbReference type="NCBI Taxonomy" id="2011161"/>
    <lineage>
        <taxon>Eukaryota</taxon>
        <taxon>Metazoa</taxon>
        <taxon>Ecdysozoa</taxon>
        <taxon>Nematoda</taxon>
        <taxon>Chromadorea</taxon>
        <taxon>Plectida</taxon>
        <taxon>Plectina</taxon>
        <taxon>Plectoidea</taxon>
        <taxon>Plectidae</taxon>
        <taxon>Plectus</taxon>
    </lineage>
</organism>
<proteinExistence type="predicted"/>
<reference evidence="2" key="1">
    <citation type="submission" date="2022-11" db="UniProtKB">
        <authorList>
            <consortium name="WormBaseParasite"/>
        </authorList>
    </citation>
    <scope>IDENTIFICATION</scope>
</reference>
<dbReference type="AlphaFoldDB" id="A0A914WZR7"/>
<protein>
    <submittedName>
        <fullName evidence="2">Uncharacterized protein</fullName>
    </submittedName>
</protein>
<accession>A0A914WZR7</accession>
<evidence type="ECO:0000313" key="2">
    <source>
        <dbReference type="WBParaSite" id="PSAMB.scaffold5896size10638.g27484.t1"/>
    </source>
</evidence>
<sequence length="268" mass="29601">MSQTLPQAQVAAIVIPQVLIKLSPLLAAEELMDIAFAATLLNQGCHVLKAALLSTGLSLIVCVLPHVGISIPPLLLLERGLIMQPNLLGKGLETLHATLFYLQQSRLQCTPLIFVGDEQAGLLNCHSPPCADRAIHCFPGISTDAFASLFTQQYFLLLVAIVVISIGLTELTHCSQELVGHYWEVLDQCMQCMAWPHIHFIIIPPLSSRVVYKMHIELSQALHQLCQQHKVIFADILPSFQQGLSFHSIYFADGWLSVFGVDLVLMYL</sequence>
<evidence type="ECO:0000313" key="1">
    <source>
        <dbReference type="Proteomes" id="UP000887566"/>
    </source>
</evidence>